<sequence>MKTILFLVIIILIIIAFIYGFSYIYFGGFLIGYQNNHLIMYKYTCADICPQYGSWSKKFVGKISEAECLKIGGSPEYITYAGVVDHGYNGCSPK</sequence>
<dbReference type="AlphaFoldDB" id="A0A1F6YHP5"/>
<keyword evidence="1" id="KW-0812">Transmembrane</keyword>
<proteinExistence type="predicted"/>
<comment type="caution">
    <text evidence="2">The sequence shown here is derived from an EMBL/GenBank/DDBJ whole genome shotgun (WGS) entry which is preliminary data.</text>
</comment>
<gene>
    <name evidence="2" type="ORF">A2192_01420</name>
</gene>
<evidence type="ECO:0000313" key="2">
    <source>
        <dbReference type="EMBL" id="OGJ05886.1"/>
    </source>
</evidence>
<reference evidence="2 3" key="1">
    <citation type="journal article" date="2016" name="Nat. Commun.">
        <title>Thousands of microbial genomes shed light on interconnected biogeochemical processes in an aquifer system.</title>
        <authorList>
            <person name="Anantharaman K."/>
            <person name="Brown C.T."/>
            <person name="Hug L.A."/>
            <person name="Sharon I."/>
            <person name="Castelle C.J."/>
            <person name="Probst A.J."/>
            <person name="Thomas B.C."/>
            <person name="Singh A."/>
            <person name="Wilkins M.J."/>
            <person name="Karaoz U."/>
            <person name="Brodie E.L."/>
            <person name="Williams K.H."/>
            <person name="Hubbard S.S."/>
            <person name="Banfield J.F."/>
        </authorList>
    </citation>
    <scope>NUCLEOTIDE SEQUENCE [LARGE SCALE GENOMIC DNA]</scope>
</reference>
<name>A0A1F6YHP5_9BACT</name>
<organism evidence="2 3">
    <name type="scientific">Candidatus Nomurabacteria bacterium RIFOXYA1_FULL_35_17</name>
    <dbReference type="NCBI Taxonomy" id="1801798"/>
    <lineage>
        <taxon>Bacteria</taxon>
        <taxon>Candidatus Nomuraibacteriota</taxon>
    </lineage>
</organism>
<evidence type="ECO:0000313" key="3">
    <source>
        <dbReference type="Proteomes" id="UP000179274"/>
    </source>
</evidence>
<protein>
    <submittedName>
        <fullName evidence="2">Uncharacterized protein</fullName>
    </submittedName>
</protein>
<keyword evidence="1" id="KW-1133">Transmembrane helix</keyword>
<keyword evidence="1" id="KW-0472">Membrane</keyword>
<dbReference type="Proteomes" id="UP000179274">
    <property type="component" value="Unassembled WGS sequence"/>
</dbReference>
<evidence type="ECO:0000256" key="1">
    <source>
        <dbReference type="SAM" id="Phobius"/>
    </source>
</evidence>
<dbReference type="EMBL" id="MFVW01000029">
    <property type="protein sequence ID" value="OGJ05886.1"/>
    <property type="molecule type" value="Genomic_DNA"/>
</dbReference>
<accession>A0A1F6YHP5</accession>
<feature type="transmembrane region" description="Helical" evidence="1">
    <location>
        <begin position="6"/>
        <end position="33"/>
    </location>
</feature>